<keyword evidence="6" id="KW-0631">Potassium channel</keyword>
<evidence type="ECO:0000256" key="7">
    <source>
        <dbReference type="ARBA" id="ARBA00022958"/>
    </source>
</evidence>
<feature type="region of interest" description="Disordered" evidence="13">
    <location>
        <begin position="211"/>
        <end position="237"/>
    </location>
</feature>
<evidence type="ECO:0000256" key="8">
    <source>
        <dbReference type="ARBA" id="ARBA00022989"/>
    </source>
</evidence>
<accession>A0A2T0VIL1</accession>
<keyword evidence="9" id="KW-0406">Ion transport</keyword>
<comment type="caution">
    <text evidence="15">The sequence shown here is derived from an EMBL/GenBank/DDBJ whole genome shotgun (WGS) entry which is preliminary data.</text>
</comment>
<evidence type="ECO:0000256" key="11">
    <source>
        <dbReference type="ARBA" id="ARBA00023303"/>
    </source>
</evidence>
<feature type="transmembrane region" description="Helical" evidence="14">
    <location>
        <begin position="150"/>
        <end position="171"/>
    </location>
</feature>
<dbReference type="EMBL" id="PVTL01000001">
    <property type="protein sequence ID" value="PRY70023.1"/>
    <property type="molecule type" value="Genomic_DNA"/>
</dbReference>
<evidence type="ECO:0000256" key="9">
    <source>
        <dbReference type="ARBA" id="ARBA00023065"/>
    </source>
</evidence>
<keyword evidence="16" id="KW-1185">Reference proteome</keyword>
<feature type="transmembrane region" description="Helical" evidence="14">
    <location>
        <begin position="12"/>
        <end position="30"/>
    </location>
</feature>
<gene>
    <name evidence="15" type="ORF">B0I08_101145</name>
</gene>
<organism evidence="15 16">
    <name type="scientific">Glaciihabitans tibetensis</name>
    <dbReference type="NCBI Taxonomy" id="1266600"/>
    <lineage>
        <taxon>Bacteria</taxon>
        <taxon>Bacillati</taxon>
        <taxon>Actinomycetota</taxon>
        <taxon>Actinomycetes</taxon>
        <taxon>Micrococcales</taxon>
        <taxon>Microbacteriaceae</taxon>
        <taxon>Glaciihabitans</taxon>
    </lineage>
</organism>
<dbReference type="AlphaFoldDB" id="A0A2T0VIL1"/>
<comment type="similarity">
    <text evidence="2">Belongs to the TMEM175 family.</text>
</comment>
<dbReference type="GO" id="GO:0016020">
    <property type="term" value="C:membrane"/>
    <property type="evidence" value="ECO:0007669"/>
    <property type="project" value="UniProtKB-SubCell"/>
</dbReference>
<evidence type="ECO:0000256" key="13">
    <source>
        <dbReference type="SAM" id="MobiDB-lite"/>
    </source>
</evidence>
<evidence type="ECO:0000256" key="5">
    <source>
        <dbReference type="ARBA" id="ARBA00022692"/>
    </source>
</evidence>
<keyword evidence="5 14" id="KW-0812">Transmembrane</keyword>
<evidence type="ECO:0000256" key="1">
    <source>
        <dbReference type="ARBA" id="ARBA00004141"/>
    </source>
</evidence>
<evidence type="ECO:0000256" key="2">
    <source>
        <dbReference type="ARBA" id="ARBA00006920"/>
    </source>
</evidence>
<dbReference type="RefSeq" id="WP_106208849.1">
    <property type="nucleotide sequence ID" value="NZ_PVTL01000001.1"/>
</dbReference>
<evidence type="ECO:0000256" key="4">
    <source>
        <dbReference type="ARBA" id="ARBA00022538"/>
    </source>
</evidence>
<protein>
    <submittedName>
        <fullName evidence="15">Putative membrane protein</fullName>
    </submittedName>
</protein>
<feature type="transmembrane region" description="Helical" evidence="14">
    <location>
        <begin position="116"/>
        <end position="138"/>
    </location>
</feature>
<keyword evidence="11" id="KW-0407">Ion channel</keyword>
<dbReference type="GO" id="GO:0005267">
    <property type="term" value="F:potassium channel activity"/>
    <property type="evidence" value="ECO:0007669"/>
    <property type="project" value="UniProtKB-KW"/>
</dbReference>
<sequence>MVTERGLDRVVFFTDAVAAIAITLLVLPLVDEVSGAAERSLSVEEFLGENLSQLTGFAISFAVIARLWMAHHSLFQHVRAHSRLLVWVNFAWAFTIVILPLPTAVVSELSVDPAAVGFYIGTMAASSCVLTVLMVLIARTPGVLDPALPLSSRGMLGSVINSALFLVAFVIGVLTPVGLWALLALFLAGPLELLLVRPVARRLMRADDKAGVGAHHNGARPPAESAKGLSPDDGEQL</sequence>
<feature type="transmembrane region" description="Helical" evidence="14">
    <location>
        <begin position="177"/>
        <end position="196"/>
    </location>
</feature>
<comment type="catalytic activity">
    <reaction evidence="12">
        <text>K(+)(in) = K(+)(out)</text>
        <dbReference type="Rhea" id="RHEA:29463"/>
        <dbReference type="ChEBI" id="CHEBI:29103"/>
    </reaction>
</comment>
<comment type="subcellular location">
    <subcellularLocation>
        <location evidence="1">Membrane</location>
        <topology evidence="1">Multi-pass membrane protein</topology>
    </subcellularLocation>
</comment>
<feature type="transmembrane region" description="Helical" evidence="14">
    <location>
        <begin position="84"/>
        <end position="104"/>
    </location>
</feature>
<evidence type="ECO:0000313" key="15">
    <source>
        <dbReference type="EMBL" id="PRY70023.1"/>
    </source>
</evidence>
<proteinExistence type="inferred from homology"/>
<evidence type="ECO:0000256" key="10">
    <source>
        <dbReference type="ARBA" id="ARBA00023136"/>
    </source>
</evidence>
<dbReference type="OrthoDB" id="7626281at2"/>
<dbReference type="Pfam" id="PF06736">
    <property type="entry name" value="TMEM175"/>
    <property type="match status" value="1"/>
</dbReference>
<evidence type="ECO:0000256" key="3">
    <source>
        <dbReference type="ARBA" id="ARBA00022448"/>
    </source>
</evidence>
<dbReference type="PANTHER" id="PTHR31462">
    <property type="entry name" value="ENDOSOMAL/LYSOSOMAL POTASSIUM CHANNEL TMEM175"/>
    <property type="match status" value="1"/>
</dbReference>
<keyword evidence="7" id="KW-0630">Potassium</keyword>
<keyword evidence="4" id="KW-0633">Potassium transport</keyword>
<evidence type="ECO:0000256" key="12">
    <source>
        <dbReference type="ARBA" id="ARBA00034430"/>
    </source>
</evidence>
<evidence type="ECO:0000256" key="14">
    <source>
        <dbReference type="SAM" id="Phobius"/>
    </source>
</evidence>
<feature type="transmembrane region" description="Helical" evidence="14">
    <location>
        <begin position="50"/>
        <end position="69"/>
    </location>
</feature>
<dbReference type="Proteomes" id="UP000237983">
    <property type="component" value="Unassembled WGS sequence"/>
</dbReference>
<dbReference type="GO" id="GO:0015252">
    <property type="term" value="F:proton channel activity"/>
    <property type="evidence" value="ECO:0007669"/>
    <property type="project" value="InterPro"/>
</dbReference>
<keyword evidence="10 14" id="KW-0472">Membrane</keyword>
<dbReference type="PANTHER" id="PTHR31462:SF5">
    <property type="entry name" value="ENDOSOMAL_LYSOSOMAL PROTON CHANNEL TMEM175"/>
    <property type="match status" value="1"/>
</dbReference>
<dbReference type="InterPro" id="IPR010617">
    <property type="entry name" value="TMEM175-like"/>
</dbReference>
<evidence type="ECO:0000256" key="6">
    <source>
        <dbReference type="ARBA" id="ARBA00022826"/>
    </source>
</evidence>
<name>A0A2T0VIL1_9MICO</name>
<keyword evidence="8 14" id="KW-1133">Transmembrane helix</keyword>
<keyword evidence="3" id="KW-0813">Transport</keyword>
<reference evidence="15 16" key="1">
    <citation type="submission" date="2018-03" db="EMBL/GenBank/DDBJ databases">
        <title>Genomic Encyclopedia of Type Strains, Phase III (KMG-III): the genomes of soil and plant-associated and newly described type strains.</title>
        <authorList>
            <person name="Whitman W."/>
        </authorList>
    </citation>
    <scope>NUCLEOTIDE SEQUENCE [LARGE SCALE GENOMIC DNA]</scope>
    <source>
        <strain evidence="15 16">CGMCC 1.12484</strain>
    </source>
</reference>
<evidence type="ECO:0000313" key="16">
    <source>
        <dbReference type="Proteomes" id="UP000237983"/>
    </source>
</evidence>